<evidence type="ECO:0000259" key="1">
    <source>
        <dbReference type="Pfam" id="PF02737"/>
    </source>
</evidence>
<reference evidence="3" key="1">
    <citation type="submission" date="2014-02" db="EMBL/GenBank/DDBJ databases">
        <title>Complete genome sequence and comparative genomic analysis of the nitrogen-fixing bacterium Leptospirillum ferriphilum YSK.</title>
        <authorList>
            <person name="Guo X."/>
            <person name="Yin H."/>
            <person name="Liang Y."/>
            <person name="Hu Q."/>
            <person name="Ma L."/>
            <person name="Xiao Y."/>
            <person name="Zhang X."/>
            <person name="Qiu G."/>
            <person name="Liu X."/>
        </authorList>
    </citation>
    <scope>NUCLEOTIDE SEQUENCE [LARGE SCALE GENOMIC DNA]</scope>
    <source>
        <strain evidence="3">YSK</strain>
    </source>
</reference>
<dbReference type="Gene3D" id="3.40.50.720">
    <property type="entry name" value="NAD(P)-binding Rossmann-like Domain"/>
    <property type="match status" value="1"/>
</dbReference>
<dbReference type="KEGG" id="lfp:Y981_07690"/>
<dbReference type="InterPro" id="IPR006176">
    <property type="entry name" value="3-OHacyl-CoA_DH_NAD-bd"/>
</dbReference>
<name>A0A059Y2M0_9BACT</name>
<feature type="domain" description="3-hydroxyacyl-CoA dehydrogenase NAD binding" evidence="1">
    <location>
        <begin position="31"/>
        <end position="200"/>
    </location>
</feature>
<dbReference type="PANTHER" id="PTHR48075:SF5">
    <property type="entry name" value="3-HYDROXYBUTYRYL-COA DEHYDROGENASE"/>
    <property type="match status" value="1"/>
</dbReference>
<dbReference type="InterPro" id="IPR036291">
    <property type="entry name" value="NAD(P)-bd_dom_sf"/>
</dbReference>
<sequence length="402" mass="44562">MHRFFFPSIVSSFSGAFALRHDILMRAPVQKLGVIGANRYSAPLVHWVLARGYPVVWLEKEFSSLEVHLESVRNGLSKAVHAGQMTALARDSILSLLSGTTQYSDLSGCNMVVDMNPDDPEEKREVIGRIEKYISPESPIGISLDTLTVTQLAGEVLHPGRLFRLRPIGLPPRTLVGLEIVAGRKTDPVTIQTASDFSLMLELPPMIAHEGPGGVANRLLARCFSEARVLTRADRKHLSDLDAELRRRGWETLPGETMEKIGRSGVRQILAFFHRFYGDTFFVGEDDEIRGGYSRLPSLSETTEIRTVSEIADLWILSLQNEAVQMVYENVASWETVDRVSEMVFGLVPDKAGLLGRGAARGWSVVLSGVWTLSSLTSGRIWPSPLLHLIGIESRYDGRNLT</sequence>
<gene>
    <name evidence="2" type="ORF">Y981_07690</name>
</gene>
<evidence type="ECO:0000313" key="2">
    <source>
        <dbReference type="EMBL" id="AIA31786.1"/>
    </source>
</evidence>
<organism evidence="2 3">
    <name type="scientific">Leptospirillum ferriphilum YSK</name>
    <dbReference type="NCBI Taxonomy" id="1441628"/>
    <lineage>
        <taxon>Bacteria</taxon>
        <taxon>Pseudomonadati</taxon>
        <taxon>Nitrospirota</taxon>
        <taxon>Nitrospiria</taxon>
        <taxon>Nitrospirales</taxon>
        <taxon>Nitrospiraceae</taxon>
        <taxon>Leptospirillum</taxon>
    </lineage>
</organism>
<dbReference type="PANTHER" id="PTHR48075">
    <property type="entry name" value="3-HYDROXYACYL-COA DEHYDROGENASE FAMILY PROTEIN"/>
    <property type="match status" value="1"/>
</dbReference>
<proteinExistence type="predicted"/>
<keyword evidence="3" id="KW-1185">Reference proteome</keyword>
<dbReference type="GO" id="GO:0016491">
    <property type="term" value="F:oxidoreductase activity"/>
    <property type="evidence" value="ECO:0007669"/>
    <property type="project" value="TreeGrafter"/>
</dbReference>
<accession>A0A059Y2M0</accession>
<evidence type="ECO:0000313" key="3">
    <source>
        <dbReference type="Proteomes" id="UP000027059"/>
    </source>
</evidence>
<dbReference type="HOGENOM" id="CLU_717277_0_0_0"/>
<dbReference type="Pfam" id="PF02737">
    <property type="entry name" value="3HCDH_N"/>
    <property type="match status" value="1"/>
</dbReference>
<dbReference type="Proteomes" id="UP000027059">
    <property type="component" value="Chromosome"/>
</dbReference>
<protein>
    <recommendedName>
        <fullName evidence="1">3-hydroxyacyl-CoA dehydrogenase NAD binding domain-containing protein</fullName>
    </recommendedName>
</protein>
<dbReference type="SUPFAM" id="SSF51735">
    <property type="entry name" value="NAD(P)-binding Rossmann-fold domains"/>
    <property type="match status" value="1"/>
</dbReference>
<dbReference type="GO" id="GO:0070403">
    <property type="term" value="F:NAD+ binding"/>
    <property type="evidence" value="ECO:0007669"/>
    <property type="project" value="InterPro"/>
</dbReference>
<reference evidence="2 3" key="2">
    <citation type="journal article" date="2015" name="Biomed. Res. Int.">
        <title>Effects of Arsenite Resistance on the Growth and Functional Gene Expression of Leptospirillum ferriphilum and Acidithiobacillus thiooxidans in Pure Culture and Coculture.</title>
        <authorList>
            <person name="Jiang H."/>
            <person name="Liang Y."/>
            <person name="Yin H."/>
            <person name="Xiao Y."/>
            <person name="Guo X."/>
            <person name="Xu Y."/>
            <person name="Hu Q."/>
            <person name="Liu H."/>
            <person name="Liu X."/>
        </authorList>
    </citation>
    <scope>NUCLEOTIDE SEQUENCE [LARGE SCALE GENOMIC DNA]</scope>
    <source>
        <strain evidence="2 3">YSK</strain>
    </source>
</reference>
<dbReference type="AlphaFoldDB" id="A0A059Y2M0"/>
<dbReference type="GO" id="GO:0006631">
    <property type="term" value="P:fatty acid metabolic process"/>
    <property type="evidence" value="ECO:0007669"/>
    <property type="project" value="InterPro"/>
</dbReference>
<dbReference type="EMBL" id="CP007243">
    <property type="protein sequence ID" value="AIA31786.1"/>
    <property type="molecule type" value="Genomic_DNA"/>
</dbReference>